<accession>A0A644YFY0</accession>
<proteinExistence type="predicted"/>
<evidence type="ECO:0000313" key="1">
    <source>
        <dbReference type="EMBL" id="MPM27485.1"/>
    </source>
</evidence>
<comment type="caution">
    <text evidence="1">The sequence shown here is derived from an EMBL/GenBank/DDBJ whole genome shotgun (WGS) entry which is preliminary data.</text>
</comment>
<organism evidence="1">
    <name type="scientific">bioreactor metagenome</name>
    <dbReference type="NCBI Taxonomy" id="1076179"/>
    <lineage>
        <taxon>unclassified sequences</taxon>
        <taxon>metagenomes</taxon>
        <taxon>ecological metagenomes</taxon>
    </lineage>
</organism>
<protein>
    <recommendedName>
        <fullName evidence="2">DUF771 domain-containing protein</fullName>
    </recommendedName>
</protein>
<reference evidence="1" key="1">
    <citation type="submission" date="2019-08" db="EMBL/GenBank/DDBJ databases">
        <authorList>
            <person name="Kucharzyk K."/>
            <person name="Murdoch R.W."/>
            <person name="Higgins S."/>
            <person name="Loffler F."/>
        </authorList>
    </citation>
    <scope>NUCLEOTIDE SEQUENCE</scope>
</reference>
<gene>
    <name evidence="1" type="ORF">SDC9_73996</name>
</gene>
<name>A0A644YFY0_9ZZZZ</name>
<dbReference type="EMBL" id="VSSQ01005005">
    <property type="protein sequence ID" value="MPM27485.1"/>
    <property type="molecule type" value="Genomic_DNA"/>
</dbReference>
<sequence>MVQKLQLMVEIPEEYVLITRVEYEEMQRKVEVGKIETIAWFKDQVKIQNDEIVRERILYPYREELERFVRYPSGKGQPWKFQKNLTMQWIENNFDKVVGRKKR</sequence>
<dbReference type="AlphaFoldDB" id="A0A644YFY0"/>
<evidence type="ECO:0008006" key="2">
    <source>
        <dbReference type="Google" id="ProtNLM"/>
    </source>
</evidence>
<dbReference type="Pfam" id="PF05595">
    <property type="entry name" value="DUF771"/>
    <property type="match status" value="1"/>
</dbReference>
<dbReference type="InterPro" id="IPR008489">
    <property type="entry name" value="DUF771"/>
</dbReference>